<sequence length="257" mass="27807">MNTSLTFPRGALIASYALEVRYEFIRLLRTPSFAVPTLLFPAMFYVLFGVLMGGHSSGDNPMAHYLLATYCVFGVMAPGLFGFGITVATERERGWLALKRVAPMPAGAYLGAKMLMAMLFAFLIFVTLAILSSSLGGVRLLPMQWLGLMLLAVFGVLPFCALGLVVGSYASAQAAPAIINLIYLPMAFLSGLWMPLRMLPNLVAQIAPLWPPYHLSQLTLSVIGQGSDGFQAMHGAVLVVMTVTLFVIAQRRLQRAG</sequence>
<dbReference type="InterPro" id="IPR000412">
    <property type="entry name" value="ABC_2_transport"/>
</dbReference>
<dbReference type="PIRSF" id="PIRSF006648">
    <property type="entry name" value="DrrB"/>
    <property type="match status" value="1"/>
</dbReference>
<dbReference type="GO" id="GO:0140359">
    <property type="term" value="F:ABC-type transporter activity"/>
    <property type="evidence" value="ECO:0007669"/>
    <property type="project" value="InterPro"/>
</dbReference>
<dbReference type="AlphaFoldDB" id="A0A411HHQ6"/>
<evidence type="ECO:0000256" key="1">
    <source>
        <dbReference type="ARBA" id="ARBA00004141"/>
    </source>
</evidence>
<proteinExistence type="inferred from homology"/>
<reference evidence="8 9" key="1">
    <citation type="submission" date="2019-01" db="EMBL/GenBank/DDBJ databases">
        <title>Pseudolysobacter antarctica gen. nov., sp. nov., isolated from Fildes Peninsula, Antarctica.</title>
        <authorList>
            <person name="Wei Z."/>
            <person name="Peng F."/>
        </authorList>
    </citation>
    <scope>NUCLEOTIDE SEQUENCE [LARGE SCALE GENOMIC DNA]</scope>
    <source>
        <strain evidence="8 9">AQ6-296</strain>
    </source>
</reference>
<dbReference type="Pfam" id="PF01061">
    <property type="entry name" value="ABC2_membrane"/>
    <property type="match status" value="1"/>
</dbReference>
<dbReference type="PANTHER" id="PTHR43229">
    <property type="entry name" value="NODULATION PROTEIN J"/>
    <property type="match status" value="1"/>
</dbReference>
<dbReference type="Proteomes" id="UP000291562">
    <property type="component" value="Chromosome"/>
</dbReference>
<protein>
    <recommendedName>
        <fullName evidence="6">Transport permease protein</fullName>
    </recommendedName>
</protein>
<dbReference type="RefSeq" id="WP_129832189.1">
    <property type="nucleotide sequence ID" value="NZ_CP035704.1"/>
</dbReference>
<accession>A0A411HHQ6</accession>
<feature type="domain" description="ABC transmembrane type-2" evidence="7">
    <location>
        <begin position="32"/>
        <end position="256"/>
    </location>
</feature>
<name>A0A411HHQ6_9GAMM</name>
<feature type="transmembrane region" description="Helical" evidence="6">
    <location>
        <begin position="143"/>
        <end position="166"/>
    </location>
</feature>
<evidence type="ECO:0000256" key="5">
    <source>
        <dbReference type="ARBA" id="ARBA00023136"/>
    </source>
</evidence>
<keyword evidence="6" id="KW-1003">Cell membrane</keyword>
<dbReference type="PANTHER" id="PTHR43229:SF3">
    <property type="entry name" value="ABC-TYPE MULTIDRUG TRANSPORT SYSTEM, PERMEASE COMPONENT"/>
    <property type="match status" value="1"/>
</dbReference>
<dbReference type="InterPro" id="IPR051784">
    <property type="entry name" value="Nod_factor_ABC_transporter"/>
</dbReference>
<evidence type="ECO:0000313" key="9">
    <source>
        <dbReference type="Proteomes" id="UP000291562"/>
    </source>
</evidence>
<keyword evidence="3 6" id="KW-0812">Transmembrane</keyword>
<dbReference type="EMBL" id="CP035704">
    <property type="protein sequence ID" value="QBB69930.1"/>
    <property type="molecule type" value="Genomic_DNA"/>
</dbReference>
<feature type="transmembrane region" description="Helical" evidence="6">
    <location>
        <begin position="110"/>
        <end position="131"/>
    </location>
</feature>
<feature type="transmembrane region" description="Helical" evidence="6">
    <location>
        <begin position="65"/>
        <end position="89"/>
    </location>
</feature>
<evidence type="ECO:0000256" key="4">
    <source>
        <dbReference type="ARBA" id="ARBA00022989"/>
    </source>
</evidence>
<keyword evidence="9" id="KW-1185">Reference proteome</keyword>
<comment type="subcellular location">
    <subcellularLocation>
        <location evidence="6">Cell inner membrane</location>
        <topology evidence="6">Multi-pass membrane protein</topology>
    </subcellularLocation>
    <subcellularLocation>
        <location evidence="1">Membrane</location>
        <topology evidence="1">Multi-pass membrane protein</topology>
    </subcellularLocation>
</comment>
<dbReference type="InterPro" id="IPR013525">
    <property type="entry name" value="ABC2_TM"/>
</dbReference>
<organism evidence="8 9">
    <name type="scientific">Pseudolysobacter antarcticus</name>
    <dbReference type="NCBI Taxonomy" id="2511995"/>
    <lineage>
        <taxon>Bacteria</taxon>
        <taxon>Pseudomonadati</taxon>
        <taxon>Pseudomonadota</taxon>
        <taxon>Gammaproteobacteria</taxon>
        <taxon>Lysobacterales</taxon>
        <taxon>Rhodanobacteraceae</taxon>
        <taxon>Pseudolysobacter</taxon>
    </lineage>
</organism>
<dbReference type="GO" id="GO:0043190">
    <property type="term" value="C:ATP-binding cassette (ABC) transporter complex"/>
    <property type="evidence" value="ECO:0007669"/>
    <property type="project" value="InterPro"/>
</dbReference>
<evidence type="ECO:0000256" key="2">
    <source>
        <dbReference type="ARBA" id="ARBA00007783"/>
    </source>
</evidence>
<evidence type="ECO:0000313" key="8">
    <source>
        <dbReference type="EMBL" id="QBB69930.1"/>
    </source>
</evidence>
<dbReference type="KEGG" id="xbc:ELE36_05890"/>
<evidence type="ECO:0000256" key="6">
    <source>
        <dbReference type="RuleBase" id="RU361157"/>
    </source>
</evidence>
<feature type="transmembrane region" description="Helical" evidence="6">
    <location>
        <begin position="33"/>
        <end position="53"/>
    </location>
</feature>
<feature type="transmembrane region" description="Helical" evidence="6">
    <location>
        <begin position="230"/>
        <end position="249"/>
    </location>
</feature>
<comment type="similarity">
    <text evidence="2 6">Belongs to the ABC-2 integral membrane protein family.</text>
</comment>
<feature type="transmembrane region" description="Helical" evidence="6">
    <location>
        <begin position="178"/>
        <end position="196"/>
    </location>
</feature>
<keyword evidence="4 6" id="KW-1133">Transmembrane helix</keyword>
<gene>
    <name evidence="8" type="ORF">ELE36_05890</name>
</gene>
<dbReference type="PROSITE" id="PS51012">
    <property type="entry name" value="ABC_TM2"/>
    <property type="match status" value="1"/>
</dbReference>
<dbReference type="OrthoDB" id="9786643at2"/>
<evidence type="ECO:0000256" key="3">
    <source>
        <dbReference type="ARBA" id="ARBA00022692"/>
    </source>
</evidence>
<evidence type="ECO:0000259" key="7">
    <source>
        <dbReference type="PROSITE" id="PS51012"/>
    </source>
</evidence>
<keyword evidence="6" id="KW-0813">Transport</keyword>
<dbReference type="InterPro" id="IPR047817">
    <property type="entry name" value="ABC2_TM_bact-type"/>
</dbReference>
<keyword evidence="5 6" id="KW-0472">Membrane</keyword>